<dbReference type="InterPro" id="IPR011030">
    <property type="entry name" value="Lipovitellin_superhlx_dom"/>
</dbReference>
<dbReference type="SMART" id="SM00567">
    <property type="entry name" value="EZ_HEAT"/>
    <property type="match status" value="6"/>
</dbReference>
<dbReference type="GO" id="GO:0016491">
    <property type="term" value="F:oxidoreductase activity"/>
    <property type="evidence" value="ECO:0007669"/>
    <property type="project" value="TreeGrafter"/>
</dbReference>
<dbReference type="SUPFAM" id="SSF48431">
    <property type="entry name" value="Lipovitellin-phosvitin complex, superhelical domain"/>
    <property type="match status" value="1"/>
</dbReference>
<name>A0A5B9WBN3_9BACT</name>
<dbReference type="PANTHER" id="PTHR12697:SF5">
    <property type="entry name" value="DEOXYHYPUSINE HYDROXYLASE"/>
    <property type="match status" value="1"/>
</dbReference>
<dbReference type="InterPro" id="IPR016024">
    <property type="entry name" value="ARM-type_fold"/>
</dbReference>
<accession>A0A5B9WBN3</accession>
<keyword evidence="2" id="KW-1185">Reference proteome</keyword>
<dbReference type="InterPro" id="IPR004155">
    <property type="entry name" value="PBS_lyase_HEAT"/>
</dbReference>
<dbReference type="PANTHER" id="PTHR12697">
    <property type="entry name" value="PBS LYASE HEAT-LIKE PROTEIN"/>
    <property type="match status" value="1"/>
</dbReference>
<evidence type="ECO:0000313" key="2">
    <source>
        <dbReference type="Proteomes" id="UP000324233"/>
    </source>
</evidence>
<dbReference type="Proteomes" id="UP000324233">
    <property type="component" value="Chromosome"/>
</dbReference>
<dbReference type="Pfam" id="PF13646">
    <property type="entry name" value="HEAT_2"/>
    <property type="match status" value="3"/>
</dbReference>
<protein>
    <recommendedName>
        <fullName evidence="3">Lyase</fullName>
    </recommendedName>
</protein>
<organism evidence="1 2">
    <name type="scientific">Aquisphaera giovannonii</name>
    <dbReference type="NCBI Taxonomy" id="406548"/>
    <lineage>
        <taxon>Bacteria</taxon>
        <taxon>Pseudomonadati</taxon>
        <taxon>Planctomycetota</taxon>
        <taxon>Planctomycetia</taxon>
        <taxon>Isosphaerales</taxon>
        <taxon>Isosphaeraceae</taxon>
        <taxon>Aquisphaera</taxon>
    </lineage>
</organism>
<dbReference type="KEGG" id="agv:OJF2_58800"/>
<dbReference type="EMBL" id="CP042997">
    <property type="protein sequence ID" value="QEH37290.1"/>
    <property type="molecule type" value="Genomic_DNA"/>
</dbReference>
<sequence length="671" mass="70534">MVAGLLVSGAARAAGRDAAKAFADLLPKMDQEQAQQAWQQFCWTAGAPGNEAERAEACRLMAAKLKGETRKPVRIWLLKQLERIGRDESAEAVAALLTDADRLVRDAAVRALANNPSPAAGDRLLSAMEAASGAEKLALINAMGFRAEPANVQALARVLGNSSDDRMAAAAAHALGRIGTTEAARALQPALGRSTPVASEAADALAKIAKNLLAAGKVGQSADIARMLDQPHSPARLAGLRARLGSGKDTAAETILKVLAGGDEKEAEVAAGFVANVDAAGIRRLADGLSSLPPAAQVCLLRALGPRRDRAALPAVKAAAESPEPAVKDAALAALGGVGDASTVPILLKAIQDGSEGAGIARRSLESVFADGVDPALIDALKTTTDNGRRALLVEILGNRRSASAVPALLDALAGDDGNLRRRAISALEKVASPEDLPAILSGILKIGDDGQRDEAARAVASICDRVPDESRRADEVLRAYRNASASEQTRLLAVLGRVGGSGALALVREAASGTDADRRVAAERAILDWPDSSVAEDLAKLAERAENRDRRRDAIGALARVVGGSGPLDNRERLDYLERAFKQADRDEDRRRVLAAAREIPTFPAVRFAAAHLDEPKLRSQAVATVVGLLENQELRDNHREESDRLLDKVISVSKDKSLRERARSFKSSK</sequence>
<dbReference type="AlphaFoldDB" id="A0A5B9WBN3"/>
<reference evidence="1 2" key="1">
    <citation type="submission" date="2019-08" db="EMBL/GenBank/DDBJ databases">
        <title>Deep-cultivation of Planctomycetes and their phenomic and genomic characterization uncovers novel biology.</title>
        <authorList>
            <person name="Wiegand S."/>
            <person name="Jogler M."/>
            <person name="Boedeker C."/>
            <person name="Pinto D."/>
            <person name="Vollmers J."/>
            <person name="Rivas-Marin E."/>
            <person name="Kohn T."/>
            <person name="Peeters S.H."/>
            <person name="Heuer A."/>
            <person name="Rast P."/>
            <person name="Oberbeckmann S."/>
            <person name="Bunk B."/>
            <person name="Jeske O."/>
            <person name="Meyerdierks A."/>
            <person name="Storesund J.E."/>
            <person name="Kallscheuer N."/>
            <person name="Luecker S."/>
            <person name="Lage O.M."/>
            <person name="Pohl T."/>
            <person name="Merkel B.J."/>
            <person name="Hornburger P."/>
            <person name="Mueller R.-W."/>
            <person name="Bruemmer F."/>
            <person name="Labrenz M."/>
            <person name="Spormann A.M."/>
            <person name="Op den Camp H."/>
            <person name="Overmann J."/>
            <person name="Amann R."/>
            <person name="Jetten M.S.M."/>
            <person name="Mascher T."/>
            <person name="Medema M.H."/>
            <person name="Devos D.P."/>
            <person name="Kaster A.-K."/>
            <person name="Ovreas L."/>
            <person name="Rohde M."/>
            <person name="Galperin M.Y."/>
            <person name="Jogler C."/>
        </authorList>
    </citation>
    <scope>NUCLEOTIDE SEQUENCE [LARGE SCALE GENOMIC DNA]</scope>
    <source>
        <strain evidence="1 2">OJF2</strain>
    </source>
</reference>
<dbReference type="SUPFAM" id="SSF48371">
    <property type="entry name" value="ARM repeat"/>
    <property type="match status" value="1"/>
</dbReference>
<gene>
    <name evidence="1" type="ORF">OJF2_58800</name>
</gene>
<proteinExistence type="predicted"/>
<dbReference type="Gene3D" id="1.25.10.10">
    <property type="entry name" value="Leucine-rich Repeat Variant"/>
    <property type="match status" value="3"/>
</dbReference>
<evidence type="ECO:0000313" key="1">
    <source>
        <dbReference type="EMBL" id="QEH37290.1"/>
    </source>
</evidence>
<evidence type="ECO:0008006" key="3">
    <source>
        <dbReference type="Google" id="ProtNLM"/>
    </source>
</evidence>
<dbReference type="InterPro" id="IPR011989">
    <property type="entry name" value="ARM-like"/>
</dbReference>